<sequence length="84" mass="9648">MLGAELKRLRDDNTVIADLINELEERLEQPLPPEPPFQVMSDVIALQDRVYEMARMVGGRKRAIRDRILQQALAADFPSLEDKM</sequence>
<protein>
    <submittedName>
        <fullName evidence="1">Uncharacterized protein</fullName>
    </submittedName>
</protein>
<dbReference type="PATRIC" id="fig|1225564.3.peg.654"/>
<reference evidence="1 2" key="1">
    <citation type="submission" date="2015-05" db="EMBL/GenBank/DDBJ databases">
        <title>Draft genome sequence of Microvirga vignae strain BR3299, a novel nitrogen fixing bacteria isolated from Brazil semi-aired region.</title>
        <authorList>
            <person name="Zilli J.E."/>
            <person name="Passos S.R."/>
            <person name="Leite J."/>
            <person name="Baldani J.I."/>
            <person name="Xavier G.R."/>
            <person name="Rumjaneck N.G."/>
            <person name="Simoes-Araujo J.L."/>
        </authorList>
    </citation>
    <scope>NUCLEOTIDE SEQUENCE [LARGE SCALE GENOMIC DNA]</scope>
    <source>
        <strain evidence="1 2">BR3299</strain>
    </source>
</reference>
<dbReference type="OrthoDB" id="8020274at2"/>
<comment type="caution">
    <text evidence="1">The sequence shown here is derived from an EMBL/GenBank/DDBJ whole genome shotgun (WGS) entry which is preliminary data.</text>
</comment>
<dbReference type="AlphaFoldDB" id="A0A0H1RAW9"/>
<dbReference type="Proteomes" id="UP000035489">
    <property type="component" value="Unassembled WGS sequence"/>
</dbReference>
<dbReference type="RefSeq" id="WP_047192618.1">
    <property type="nucleotide sequence ID" value="NZ_LCYG01000124.1"/>
</dbReference>
<gene>
    <name evidence="1" type="ORF">AA309_29600</name>
</gene>
<accession>A0A0H1RAW9</accession>
<evidence type="ECO:0000313" key="1">
    <source>
        <dbReference type="EMBL" id="KLK89757.1"/>
    </source>
</evidence>
<proteinExistence type="predicted"/>
<evidence type="ECO:0000313" key="2">
    <source>
        <dbReference type="Proteomes" id="UP000035489"/>
    </source>
</evidence>
<dbReference type="EMBL" id="LCYG01000124">
    <property type="protein sequence ID" value="KLK89757.1"/>
    <property type="molecule type" value="Genomic_DNA"/>
</dbReference>
<organism evidence="1 2">
    <name type="scientific">Microvirga vignae</name>
    <dbReference type="NCBI Taxonomy" id="1225564"/>
    <lineage>
        <taxon>Bacteria</taxon>
        <taxon>Pseudomonadati</taxon>
        <taxon>Pseudomonadota</taxon>
        <taxon>Alphaproteobacteria</taxon>
        <taxon>Hyphomicrobiales</taxon>
        <taxon>Methylobacteriaceae</taxon>
        <taxon>Microvirga</taxon>
    </lineage>
</organism>
<name>A0A0H1RAW9_9HYPH</name>
<keyword evidence="2" id="KW-1185">Reference proteome</keyword>